<dbReference type="PaxDb" id="3708-A0A078F2Y6"/>
<reference evidence="1 2" key="1">
    <citation type="journal article" date="2014" name="Science">
        <title>Plant genetics. Early allopolyploid evolution in the post-Neolithic Brassica napus oilseed genome.</title>
        <authorList>
            <person name="Chalhoub B."/>
            <person name="Denoeud F."/>
            <person name="Liu S."/>
            <person name="Parkin I.A."/>
            <person name="Tang H."/>
            <person name="Wang X."/>
            <person name="Chiquet J."/>
            <person name="Belcram H."/>
            <person name="Tong C."/>
            <person name="Samans B."/>
            <person name="Correa M."/>
            <person name="Da Silva C."/>
            <person name="Just J."/>
            <person name="Falentin C."/>
            <person name="Koh C.S."/>
            <person name="Le Clainche I."/>
            <person name="Bernard M."/>
            <person name="Bento P."/>
            <person name="Noel B."/>
            <person name="Labadie K."/>
            <person name="Alberti A."/>
            <person name="Charles M."/>
            <person name="Arnaud D."/>
            <person name="Guo H."/>
            <person name="Daviaud C."/>
            <person name="Alamery S."/>
            <person name="Jabbari K."/>
            <person name="Zhao M."/>
            <person name="Edger P.P."/>
            <person name="Chelaifa H."/>
            <person name="Tack D."/>
            <person name="Lassalle G."/>
            <person name="Mestiri I."/>
            <person name="Schnel N."/>
            <person name="Le Paslier M.C."/>
            <person name="Fan G."/>
            <person name="Renault V."/>
            <person name="Bayer P.E."/>
            <person name="Golicz A.A."/>
            <person name="Manoli S."/>
            <person name="Lee T.H."/>
            <person name="Thi V.H."/>
            <person name="Chalabi S."/>
            <person name="Hu Q."/>
            <person name="Fan C."/>
            <person name="Tollenaere R."/>
            <person name="Lu Y."/>
            <person name="Battail C."/>
            <person name="Shen J."/>
            <person name="Sidebottom C.H."/>
            <person name="Wang X."/>
            <person name="Canaguier A."/>
            <person name="Chauveau A."/>
            <person name="Berard A."/>
            <person name="Deniot G."/>
            <person name="Guan M."/>
            <person name="Liu Z."/>
            <person name="Sun F."/>
            <person name="Lim Y.P."/>
            <person name="Lyons E."/>
            <person name="Town C.D."/>
            <person name="Bancroft I."/>
            <person name="Wang X."/>
            <person name="Meng J."/>
            <person name="Ma J."/>
            <person name="Pires J.C."/>
            <person name="King G.J."/>
            <person name="Brunel D."/>
            <person name="Delourme R."/>
            <person name="Renard M."/>
            <person name="Aury J.M."/>
            <person name="Adams K.L."/>
            <person name="Batley J."/>
            <person name="Snowdon R.J."/>
            <person name="Tost J."/>
            <person name="Edwards D."/>
            <person name="Zhou Y."/>
            <person name="Hua W."/>
            <person name="Sharpe A.G."/>
            <person name="Paterson A.H."/>
            <person name="Guan C."/>
            <person name="Wincker P."/>
        </authorList>
    </citation>
    <scope>NUCLEOTIDE SEQUENCE [LARGE SCALE GENOMIC DNA]</scope>
    <source>
        <strain evidence="2">cv. Darmor-bzh</strain>
    </source>
</reference>
<organism evidence="1 2">
    <name type="scientific">Brassica napus</name>
    <name type="common">Rape</name>
    <dbReference type="NCBI Taxonomy" id="3708"/>
    <lineage>
        <taxon>Eukaryota</taxon>
        <taxon>Viridiplantae</taxon>
        <taxon>Streptophyta</taxon>
        <taxon>Embryophyta</taxon>
        <taxon>Tracheophyta</taxon>
        <taxon>Spermatophyta</taxon>
        <taxon>Magnoliopsida</taxon>
        <taxon>eudicotyledons</taxon>
        <taxon>Gunneridae</taxon>
        <taxon>Pentapetalae</taxon>
        <taxon>rosids</taxon>
        <taxon>malvids</taxon>
        <taxon>Brassicales</taxon>
        <taxon>Brassicaceae</taxon>
        <taxon>Brassiceae</taxon>
        <taxon>Brassica</taxon>
    </lineage>
</organism>
<gene>
    <name evidence="1" type="primary">BnaC05g26810D</name>
    <name evidence="1" type="ORF">GSBRNA2T00124221001</name>
</gene>
<dbReference type="AlphaFoldDB" id="A0A078F2Y6"/>
<dbReference type="Gramene" id="CDY07319">
    <property type="protein sequence ID" value="CDY07319"/>
    <property type="gene ID" value="GSBRNA2T00124221001"/>
</dbReference>
<sequence>MNDKRLNTILARMLIQSTVYHVWRERNARRHQQPGMSTDQMRRRIDKAMRNRIVSLRYKPDHKYGGLLTRWFEATI</sequence>
<dbReference type="EMBL" id="LK031977">
    <property type="protein sequence ID" value="CDY07319.1"/>
    <property type="molecule type" value="Genomic_DNA"/>
</dbReference>
<dbReference type="OMA" id="PRWFEAT"/>
<keyword evidence="2" id="KW-1185">Reference proteome</keyword>
<protein>
    <submittedName>
        <fullName evidence="1">BnaC05g26810D protein</fullName>
    </submittedName>
</protein>
<evidence type="ECO:0000313" key="1">
    <source>
        <dbReference type="EMBL" id="CDY07319.1"/>
    </source>
</evidence>
<evidence type="ECO:0000313" key="2">
    <source>
        <dbReference type="Proteomes" id="UP000028999"/>
    </source>
</evidence>
<accession>A0A078F2Y6</accession>
<dbReference type="Proteomes" id="UP000028999">
    <property type="component" value="Unassembled WGS sequence"/>
</dbReference>
<name>A0A078F2Y6_BRANA</name>
<proteinExistence type="predicted"/>